<dbReference type="PATRIC" id="fig|582680.7.peg.2215"/>
<proteinExistence type="predicted"/>
<evidence type="ECO:0000259" key="3">
    <source>
        <dbReference type="Pfam" id="PF21537"/>
    </source>
</evidence>
<dbReference type="InterPro" id="IPR048447">
    <property type="entry name" value="DUF1980_C"/>
</dbReference>
<feature type="transmembrane region" description="Helical" evidence="2">
    <location>
        <begin position="59"/>
        <end position="81"/>
    </location>
</feature>
<evidence type="ECO:0000313" key="5">
    <source>
        <dbReference type="Proteomes" id="UP000033448"/>
    </source>
</evidence>
<protein>
    <recommendedName>
        <fullName evidence="3">DUF1980 domain-containing protein</fullName>
    </recommendedName>
</protein>
<keyword evidence="2" id="KW-1133">Transmembrane helix</keyword>
<dbReference type="Pfam" id="PF21537">
    <property type="entry name" value="DUF1980_C"/>
    <property type="match status" value="1"/>
</dbReference>
<evidence type="ECO:0000313" key="4">
    <source>
        <dbReference type="EMBL" id="KJL22775.1"/>
    </source>
</evidence>
<reference evidence="4 5" key="1">
    <citation type="submission" date="2015-02" db="EMBL/GenBank/DDBJ databases">
        <title>Draft genome sequences of ten Microbacterium spp. with emphasis on heavy metal contaminated environments.</title>
        <authorList>
            <person name="Corretto E."/>
        </authorList>
    </citation>
    <scope>NUCLEOTIDE SEQUENCE [LARGE SCALE GENOMIC DNA]</scope>
    <source>
        <strain evidence="4 5">DSM 23848</strain>
    </source>
</reference>
<dbReference type="PANTHER" id="PTHR40047:SF1">
    <property type="entry name" value="UPF0703 PROTEIN YCGQ"/>
    <property type="match status" value="1"/>
</dbReference>
<name>A0A0F0KRQ4_9MICO</name>
<dbReference type="AlphaFoldDB" id="A0A0F0KRQ4"/>
<dbReference type="Proteomes" id="UP000033448">
    <property type="component" value="Unassembled WGS sequence"/>
</dbReference>
<dbReference type="NCBIfam" id="TIGR03943">
    <property type="entry name" value="TIGR03943 family putative permease subunit"/>
    <property type="match status" value="1"/>
</dbReference>
<feature type="domain" description="DUF1980" evidence="3">
    <location>
        <begin position="188"/>
        <end position="280"/>
    </location>
</feature>
<keyword evidence="5" id="KW-1185">Reference proteome</keyword>
<accession>A0A0F0KRQ4</accession>
<keyword evidence="2" id="KW-0812">Transmembrane</keyword>
<feature type="region of interest" description="Disordered" evidence="1">
    <location>
        <begin position="86"/>
        <end position="107"/>
    </location>
</feature>
<organism evidence="4 5">
    <name type="scientific">Microbacterium azadirachtae</name>
    <dbReference type="NCBI Taxonomy" id="582680"/>
    <lineage>
        <taxon>Bacteria</taxon>
        <taxon>Bacillati</taxon>
        <taxon>Actinomycetota</taxon>
        <taxon>Actinomycetes</taxon>
        <taxon>Micrococcales</taxon>
        <taxon>Microbacteriaceae</taxon>
        <taxon>Microbacterium</taxon>
    </lineage>
</organism>
<comment type="caution">
    <text evidence="4">The sequence shown here is derived from an EMBL/GenBank/DDBJ whole genome shotgun (WGS) entry which is preliminary data.</text>
</comment>
<keyword evidence="2" id="KW-0472">Membrane</keyword>
<feature type="compositionally biased region" description="Basic and acidic residues" evidence="1">
    <location>
        <begin position="86"/>
        <end position="106"/>
    </location>
</feature>
<dbReference type="InterPro" id="IPR015402">
    <property type="entry name" value="DUF1980"/>
</dbReference>
<evidence type="ECO:0000256" key="2">
    <source>
        <dbReference type="SAM" id="Phobius"/>
    </source>
</evidence>
<dbReference type="PANTHER" id="PTHR40047">
    <property type="entry name" value="UPF0703 PROTEIN YCGQ"/>
    <property type="match status" value="1"/>
</dbReference>
<feature type="transmembrane region" description="Helical" evidence="2">
    <location>
        <begin position="113"/>
        <end position="136"/>
    </location>
</feature>
<feature type="transmembrane region" description="Helical" evidence="2">
    <location>
        <begin position="28"/>
        <end position="47"/>
    </location>
</feature>
<sequence>MRDTTVRPASETHEGQEPSRLQALGTRWLGAGLAAALAVATLALAATGRLTLYISPETVWFAVAAAIATLIGVVWSCALPFGAEQEHGHDHGDAGAGHDHADEHAHPRPARRVVGVVAGATGGVIATGVVAGALLLPPASLSVDMAMQRAPMGNVLFAGADNVALGANTDTSTFGIGGWASVFATGSRPEKYDGSSVTLTGFLTPSGSAKDQAHLTRMVISHCVLDAQPASVPVQITGWQGQYAVGDWIQVKGTVRASADGKLSIVPASVSKIPEPKDPYEH</sequence>
<evidence type="ECO:0000256" key="1">
    <source>
        <dbReference type="SAM" id="MobiDB-lite"/>
    </source>
</evidence>
<dbReference type="EMBL" id="JYIT01000078">
    <property type="protein sequence ID" value="KJL22775.1"/>
    <property type="molecule type" value="Genomic_DNA"/>
</dbReference>
<gene>
    <name evidence="4" type="ORF">RL72_02166</name>
</gene>
<dbReference type="InterPro" id="IPR052955">
    <property type="entry name" value="UPF0703_membrane_permease"/>
</dbReference>
<dbReference type="RefSeq" id="WP_248700449.1">
    <property type="nucleotide sequence ID" value="NZ_JYIT01000078.1"/>
</dbReference>